<evidence type="ECO:0000256" key="4">
    <source>
        <dbReference type="ARBA" id="ARBA00022898"/>
    </source>
</evidence>
<evidence type="ECO:0000259" key="5">
    <source>
        <dbReference type="Pfam" id="PF00155"/>
    </source>
</evidence>
<keyword evidence="2 6" id="KW-0032">Aminotransferase</keyword>
<evidence type="ECO:0000256" key="3">
    <source>
        <dbReference type="ARBA" id="ARBA00022679"/>
    </source>
</evidence>
<dbReference type="InterPro" id="IPR004839">
    <property type="entry name" value="Aminotransferase_I/II_large"/>
</dbReference>
<proteinExistence type="predicted"/>
<evidence type="ECO:0000313" key="6">
    <source>
        <dbReference type="EMBL" id="MDT0345732.1"/>
    </source>
</evidence>
<dbReference type="Proteomes" id="UP001183246">
    <property type="component" value="Unassembled WGS sequence"/>
</dbReference>
<evidence type="ECO:0000256" key="2">
    <source>
        <dbReference type="ARBA" id="ARBA00022576"/>
    </source>
</evidence>
<protein>
    <submittedName>
        <fullName evidence="6">PLP-dependent aminotransferase family protein</fullName>
    </submittedName>
</protein>
<comment type="caution">
    <text evidence="6">The sequence shown here is derived from an EMBL/GenBank/DDBJ whole genome shotgun (WGS) entry which is preliminary data.</text>
</comment>
<dbReference type="RefSeq" id="WP_311706870.1">
    <property type="nucleotide sequence ID" value="NZ_JAVREL010000016.1"/>
</dbReference>
<organism evidence="6 7">
    <name type="scientific">Streptomyces litchfieldiae</name>
    <dbReference type="NCBI Taxonomy" id="3075543"/>
    <lineage>
        <taxon>Bacteria</taxon>
        <taxon>Bacillati</taxon>
        <taxon>Actinomycetota</taxon>
        <taxon>Actinomycetes</taxon>
        <taxon>Kitasatosporales</taxon>
        <taxon>Streptomycetaceae</taxon>
        <taxon>Streptomyces</taxon>
    </lineage>
</organism>
<reference evidence="7" key="1">
    <citation type="submission" date="2023-07" db="EMBL/GenBank/DDBJ databases">
        <title>30 novel species of actinomycetes from the DSMZ collection.</title>
        <authorList>
            <person name="Nouioui I."/>
        </authorList>
    </citation>
    <scope>NUCLEOTIDE SEQUENCE [LARGE SCALE GENOMIC DNA]</scope>
    <source>
        <strain evidence="7">DSM 44938</strain>
    </source>
</reference>
<dbReference type="InterPro" id="IPR015421">
    <property type="entry name" value="PyrdxlP-dep_Trfase_major"/>
</dbReference>
<dbReference type="InterPro" id="IPR050859">
    <property type="entry name" value="Class-I_PLP-dep_aminotransf"/>
</dbReference>
<dbReference type="Pfam" id="PF00155">
    <property type="entry name" value="Aminotran_1_2"/>
    <property type="match status" value="1"/>
</dbReference>
<evidence type="ECO:0000256" key="1">
    <source>
        <dbReference type="ARBA" id="ARBA00001933"/>
    </source>
</evidence>
<dbReference type="PANTHER" id="PTHR42790:SF19">
    <property type="entry name" value="KYNURENINE_ALPHA-AMINOADIPATE AMINOTRANSFERASE, MITOCHONDRIAL"/>
    <property type="match status" value="1"/>
</dbReference>
<keyword evidence="3" id="KW-0808">Transferase</keyword>
<dbReference type="Gene3D" id="3.90.1150.10">
    <property type="entry name" value="Aspartate Aminotransferase, domain 1"/>
    <property type="match status" value="1"/>
</dbReference>
<keyword evidence="7" id="KW-1185">Reference proteome</keyword>
<dbReference type="CDD" id="cd00609">
    <property type="entry name" value="AAT_like"/>
    <property type="match status" value="1"/>
</dbReference>
<sequence>MTGAEPDLLIEDLHSSLVDPALETMNFLNEVAARFPGAVSFAAGRPHEEFYDLDAIPRHLRTFQRYLEREKGVDPGEVRRTVLQYGRTKGVIHELLARNLRLDEGIDADPQSIVVTVGCQEAMFLVLRALCAHEDDIVLAVAPRYVGLTGAARLLDREVWPVRETASGVDLGHLVEQIAAARAASKRPRACYLIPDFANPSGLRLDLGTRKALLAIAERHDLLLLEDNPYGLFQADDEPRPPTLKALDTGRRVIYLGSLAKTCFPGARVGYLVADQRVATATSATVLLADEISKLKSMLTINTSPLTQAIVAGRLLEHGCSLVAATRAENAVYRRNMRLLREGLERRFPRSGPLKVTWNAPAGGFFVVLTVPFAADDDALEYSARHHGVLWTPMTHFYGAGEGGGTHQMRLSVSVMTPEQIDAGLERLLSLVTDRAGQKAGSVSDAQGKG</sequence>
<dbReference type="InterPro" id="IPR015424">
    <property type="entry name" value="PyrdxlP-dep_Trfase"/>
</dbReference>
<dbReference type="Gene3D" id="3.40.640.10">
    <property type="entry name" value="Type I PLP-dependent aspartate aminotransferase-like (Major domain)"/>
    <property type="match status" value="1"/>
</dbReference>
<evidence type="ECO:0000313" key="7">
    <source>
        <dbReference type="Proteomes" id="UP001183246"/>
    </source>
</evidence>
<feature type="domain" description="Aminotransferase class I/classII large" evidence="5">
    <location>
        <begin position="80"/>
        <end position="428"/>
    </location>
</feature>
<accession>A0ABU2MWI6</accession>
<comment type="cofactor">
    <cofactor evidence="1">
        <name>pyridoxal 5'-phosphate</name>
        <dbReference type="ChEBI" id="CHEBI:597326"/>
    </cofactor>
</comment>
<dbReference type="PANTHER" id="PTHR42790">
    <property type="entry name" value="AMINOTRANSFERASE"/>
    <property type="match status" value="1"/>
</dbReference>
<dbReference type="InterPro" id="IPR015422">
    <property type="entry name" value="PyrdxlP-dep_Trfase_small"/>
</dbReference>
<gene>
    <name evidence="6" type="ORF">RM590_24520</name>
</gene>
<dbReference type="GO" id="GO:0008483">
    <property type="term" value="F:transaminase activity"/>
    <property type="evidence" value="ECO:0007669"/>
    <property type="project" value="UniProtKB-KW"/>
</dbReference>
<keyword evidence="4" id="KW-0663">Pyridoxal phosphate</keyword>
<name>A0ABU2MWI6_9ACTN</name>
<dbReference type="SUPFAM" id="SSF53383">
    <property type="entry name" value="PLP-dependent transferases"/>
    <property type="match status" value="1"/>
</dbReference>
<dbReference type="EMBL" id="JAVREL010000016">
    <property type="protein sequence ID" value="MDT0345732.1"/>
    <property type="molecule type" value="Genomic_DNA"/>
</dbReference>